<dbReference type="EMBL" id="LAZR01002378">
    <property type="protein sequence ID" value="KKN30816.1"/>
    <property type="molecule type" value="Genomic_DNA"/>
</dbReference>
<proteinExistence type="predicted"/>
<sequence length="189" mass="19933">MADIRGIFKSVWRNLRATNADILLVTGKLINVKTEVALAATTDYAAEDVLSDSASAGLAWRFRNVVERDGGGGVIVNASVKWVTTALTPRITLYLYEAIPASNLDDNAANTALLAADITNYIDKIEFPALSDLGGVSESSVSPSTVGGLPIHFTLESGRDIYGIATLNDAVTGEAAGAKMTISFKVLQL</sequence>
<dbReference type="AlphaFoldDB" id="A0A0F9S113"/>
<protein>
    <submittedName>
        <fullName evidence="1">Uncharacterized protein</fullName>
    </submittedName>
</protein>
<accession>A0A0F9S113</accession>
<reference evidence="1" key="1">
    <citation type="journal article" date="2015" name="Nature">
        <title>Complex archaea that bridge the gap between prokaryotes and eukaryotes.</title>
        <authorList>
            <person name="Spang A."/>
            <person name="Saw J.H."/>
            <person name="Jorgensen S.L."/>
            <person name="Zaremba-Niedzwiedzka K."/>
            <person name="Martijn J."/>
            <person name="Lind A.E."/>
            <person name="van Eijk R."/>
            <person name="Schleper C."/>
            <person name="Guy L."/>
            <person name="Ettema T.J."/>
        </authorList>
    </citation>
    <scope>NUCLEOTIDE SEQUENCE</scope>
</reference>
<organism evidence="1">
    <name type="scientific">marine sediment metagenome</name>
    <dbReference type="NCBI Taxonomy" id="412755"/>
    <lineage>
        <taxon>unclassified sequences</taxon>
        <taxon>metagenomes</taxon>
        <taxon>ecological metagenomes</taxon>
    </lineage>
</organism>
<gene>
    <name evidence="1" type="ORF">LCGC14_0830240</name>
</gene>
<comment type="caution">
    <text evidence="1">The sequence shown here is derived from an EMBL/GenBank/DDBJ whole genome shotgun (WGS) entry which is preliminary data.</text>
</comment>
<evidence type="ECO:0000313" key="1">
    <source>
        <dbReference type="EMBL" id="KKN30816.1"/>
    </source>
</evidence>
<name>A0A0F9S113_9ZZZZ</name>